<accession>A0A7L4YNN6</accession>
<dbReference type="PANTHER" id="PTHR23502:SF132">
    <property type="entry name" value="POLYAMINE TRANSPORTER 2-RELATED"/>
    <property type="match status" value="1"/>
</dbReference>
<feature type="transmembrane region" description="Helical" evidence="8">
    <location>
        <begin position="96"/>
        <end position="117"/>
    </location>
</feature>
<dbReference type="InterPro" id="IPR004812">
    <property type="entry name" value="Efflux_drug-R_Bcr/CmlA"/>
</dbReference>
<protein>
    <submittedName>
        <fullName evidence="10">Bcr/CflA family efflux MFS transporter</fullName>
    </submittedName>
</protein>
<keyword evidence="3" id="KW-0813">Transport</keyword>
<evidence type="ECO:0000256" key="6">
    <source>
        <dbReference type="ARBA" id="ARBA00022989"/>
    </source>
</evidence>
<evidence type="ECO:0000313" key="11">
    <source>
        <dbReference type="Proteomes" id="UP000463857"/>
    </source>
</evidence>
<evidence type="ECO:0000256" key="3">
    <source>
        <dbReference type="ARBA" id="ARBA00022448"/>
    </source>
</evidence>
<dbReference type="NCBIfam" id="TIGR00710">
    <property type="entry name" value="efflux_Bcr_CflA"/>
    <property type="match status" value="1"/>
</dbReference>
<feature type="transmembrane region" description="Helical" evidence="8">
    <location>
        <begin position="239"/>
        <end position="259"/>
    </location>
</feature>
<proteinExistence type="inferred from homology"/>
<feature type="transmembrane region" description="Helical" evidence="8">
    <location>
        <begin position="210"/>
        <end position="233"/>
    </location>
</feature>
<dbReference type="EMBL" id="CP047156">
    <property type="protein sequence ID" value="QHC00688.1"/>
    <property type="molecule type" value="Genomic_DNA"/>
</dbReference>
<sequence>MPFAVLALLGALTAVAPISLDLYLAAFPQIREDLGVGAWQVQLTMTACMIGLAVGQLIGGIVSDSRGRRTPLIAGMALFTLASIACIFAPDIWTLVIARFLQGIGGGAGIVVARAVIRDRTSGEAMVRALTTTMILLGLGPILAPMLGGWMLELTDWRGVFGVLAVLAAILLVGSLFLRESLPTERRRVSGFDATMRDFRAVIADPHWRYGAGSVALTSTAVFVYIGASSFIFQDIFGLSASAFGVLFGVMAMNFMLFSQSNRILGRWLSPTARLGISVVGIAIAAVVLATAALVPDPPVWLAIVGCGLLPASHGLGSPNGIAIALEHHDTRAGSASALQGVMQYLLGAVCVPLVGEALGSLAIAVGVIAVLLAVLRATNGPTREPKRAPDTTNATPVVG</sequence>
<keyword evidence="5 8" id="KW-0812">Transmembrane</keyword>
<evidence type="ECO:0000256" key="2">
    <source>
        <dbReference type="ARBA" id="ARBA00006236"/>
    </source>
</evidence>
<gene>
    <name evidence="10" type="ORF">EK0264_10565</name>
</gene>
<dbReference type="GO" id="GO:1990961">
    <property type="term" value="P:xenobiotic detoxification by transmembrane export across the plasma membrane"/>
    <property type="evidence" value="ECO:0007669"/>
    <property type="project" value="InterPro"/>
</dbReference>
<dbReference type="Pfam" id="PF07690">
    <property type="entry name" value="MFS_1"/>
    <property type="match status" value="1"/>
</dbReference>
<dbReference type="InterPro" id="IPR011701">
    <property type="entry name" value="MFS"/>
</dbReference>
<reference evidence="10 11" key="1">
    <citation type="journal article" date="2018" name="Int. J. Syst. Evol. Microbiol.">
        <title>Epidermidibacterium keratini gen. nov., sp. nov., a member of the family Sporichthyaceae, isolated from keratin epidermis.</title>
        <authorList>
            <person name="Lee D.G."/>
            <person name="Trujillo M.E."/>
            <person name="Kang S."/>
            <person name="Nam J.J."/>
            <person name="Kim Y.J."/>
        </authorList>
    </citation>
    <scope>NUCLEOTIDE SEQUENCE [LARGE SCALE GENOMIC DNA]</scope>
    <source>
        <strain evidence="10 11">EPI-7</strain>
    </source>
</reference>
<comment type="similarity">
    <text evidence="2">Belongs to the major facilitator superfamily. Bcr/CmlA family.</text>
</comment>
<feature type="transmembrane region" description="Helical" evidence="8">
    <location>
        <begin position="41"/>
        <end position="60"/>
    </location>
</feature>
<feature type="domain" description="Major facilitator superfamily (MFS) profile" evidence="9">
    <location>
        <begin position="3"/>
        <end position="385"/>
    </location>
</feature>
<keyword evidence="11" id="KW-1185">Reference proteome</keyword>
<dbReference type="PANTHER" id="PTHR23502">
    <property type="entry name" value="MAJOR FACILITATOR SUPERFAMILY"/>
    <property type="match status" value="1"/>
</dbReference>
<dbReference type="Gene3D" id="1.20.1720.10">
    <property type="entry name" value="Multidrug resistance protein D"/>
    <property type="match status" value="1"/>
</dbReference>
<dbReference type="KEGG" id="eke:EK0264_10565"/>
<dbReference type="Proteomes" id="UP000463857">
    <property type="component" value="Chromosome"/>
</dbReference>
<evidence type="ECO:0000256" key="8">
    <source>
        <dbReference type="SAM" id="Phobius"/>
    </source>
</evidence>
<feature type="transmembrane region" description="Helical" evidence="8">
    <location>
        <begin position="271"/>
        <end position="295"/>
    </location>
</feature>
<feature type="transmembrane region" description="Helical" evidence="8">
    <location>
        <begin position="129"/>
        <end position="151"/>
    </location>
</feature>
<evidence type="ECO:0000256" key="4">
    <source>
        <dbReference type="ARBA" id="ARBA00022475"/>
    </source>
</evidence>
<evidence type="ECO:0000259" key="9">
    <source>
        <dbReference type="PROSITE" id="PS50850"/>
    </source>
</evidence>
<feature type="transmembrane region" description="Helical" evidence="8">
    <location>
        <begin position="72"/>
        <end position="90"/>
    </location>
</feature>
<dbReference type="CDD" id="cd17320">
    <property type="entry name" value="MFS_MdfA_MDR_like"/>
    <property type="match status" value="1"/>
</dbReference>
<evidence type="ECO:0000256" key="5">
    <source>
        <dbReference type="ARBA" id="ARBA00022692"/>
    </source>
</evidence>
<dbReference type="RefSeq" id="WP_159545419.1">
    <property type="nucleotide sequence ID" value="NZ_CP047156.1"/>
</dbReference>
<keyword evidence="6 8" id="KW-1133">Transmembrane helix</keyword>
<dbReference type="AlphaFoldDB" id="A0A7L4YNN6"/>
<keyword evidence="4" id="KW-1003">Cell membrane</keyword>
<keyword evidence="7 8" id="KW-0472">Membrane</keyword>
<dbReference type="InParanoid" id="A0A7L4YNN6"/>
<dbReference type="OrthoDB" id="9814303at2"/>
<dbReference type="GO" id="GO:0005886">
    <property type="term" value="C:plasma membrane"/>
    <property type="evidence" value="ECO:0007669"/>
    <property type="project" value="UniProtKB-SubCell"/>
</dbReference>
<name>A0A7L4YNN6_9ACTN</name>
<dbReference type="PROSITE" id="PS50850">
    <property type="entry name" value="MFS"/>
    <property type="match status" value="1"/>
</dbReference>
<evidence type="ECO:0000313" key="10">
    <source>
        <dbReference type="EMBL" id="QHC00688.1"/>
    </source>
</evidence>
<organism evidence="10 11">
    <name type="scientific">Epidermidibacterium keratini</name>
    <dbReference type="NCBI Taxonomy" id="1891644"/>
    <lineage>
        <taxon>Bacteria</taxon>
        <taxon>Bacillati</taxon>
        <taxon>Actinomycetota</taxon>
        <taxon>Actinomycetes</taxon>
        <taxon>Sporichthyales</taxon>
        <taxon>Sporichthyaceae</taxon>
        <taxon>Epidermidibacterium</taxon>
    </lineage>
</organism>
<dbReference type="SUPFAM" id="SSF103473">
    <property type="entry name" value="MFS general substrate transporter"/>
    <property type="match status" value="1"/>
</dbReference>
<feature type="transmembrane region" description="Helical" evidence="8">
    <location>
        <begin position="157"/>
        <end position="178"/>
    </location>
</feature>
<feature type="transmembrane region" description="Helical" evidence="8">
    <location>
        <begin position="362"/>
        <end position="379"/>
    </location>
</feature>
<evidence type="ECO:0000256" key="1">
    <source>
        <dbReference type="ARBA" id="ARBA00004651"/>
    </source>
</evidence>
<dbReference type="GO" id="GO:0042910">
    <property type="term" value="F:xenobiotic transmembrane transporter activity"/>
    <property type="evidence" value="ECO:0007669"/>
    <property type="project" value="InterPro"/>
</dbReference>
<dbReference type="InterPro" id="IPR036259">
    <property type="entry name" value="MFS_trans_sf"/>
</dbReference>
<comment type="subcellular location">
    <subcellularLocation>
        <location evidence="1">Cell membrane</location>
        <topology evidence="1">Multi-pass membrane protein</topology>
    </subcellularLocation>
</comment>
<evidence type="ECO:0000256" key="7">
    <source>
        <dbReference type="ARBA" id="ARBA00023136"/>
    </source>
</evidence>
<dbReference type="InterPro" id="IPR020846">
    <property type="entry name" value="MFS_dom"/>
</dbReference>